<comment type="caution">
    <text evidence="2">The sequence shown here is derived from an EMBL/GenBank/DDBJ whole genome shotgun (WGS) entry which is preliminary data.</text>
</comment>
<feature type="compositionally biased region" description="Low complexity" evidence="1">
    <location>
        <begin position="31"/>
        <end position="40"/>
    </location>
</feature>
<dbReference type="EMBL" id="VXIT01000002">
    <property type="protein sequence ID" value="KAA6414659.1"/>
    <property type="molecule type" value="Genomic_DNA"/>
</dbReference>
<evidence type="ECO:0000313" key="3">
    <source>
        <dbReference type="Proteomes" id="UP000324767"/>
    </source>
</evidence>
<protein>
    <submittedName>
        <fullName evidence="2">Uncharacterized protein</fullName>
    </submittedName>
</protein>
<sequence>MNGNLSWLRGSASRHSDSERIHRRGSGRKVSFSTSSKSSSQDQPVITPTSPTSSPRPPHSSHLDDDPPPSTKPWQIIDLKASAISQYALPSHPQSSTQQAKPTD</sequence>
<evidence type="ECO:0000256" key="1">
    <source>
        <dbReference type="SAM" id="MobiDB-lite"/>
    </source>
</evidence>
<proteinExistence type="predicted"/>
<feature type="compositionally biased region" description="Polar residues" evidence="1">
    <location>
        <begin position="92"/>
        <end position="104"/>
    </location>
</feature>
<name>A0A5M8PY04_9LECA</name>
<feature type="region of interest" description="Disordered" evidence="1">
    <location>
        <begin position="1"/>
        <end position="104"/>
    </location>
</feature>
<dbReference type="Proteomes" id="UP000324767">
    <property type="component" value="Unassembled WGS sequence"/>
</dbReference>
<reference evidence="2 3" key="1">
    <citation type="submission" date="2019-09" db="EMBL/GenBank/DDBJ databases">
        <title>The hologenome of the rock-dwelling lichen Lasallia pustulata.</title>
        <authorList>
            <person name="Greshake Tzovaras B."/>
            <person name="Segers F."/>
            <person name="Bicker A."/>
            <person name="Dal Grande F."/>
            <person name="Otte J."/>
            <person name="Hankeln T."/>
            <person name="Schmitt I."/>
            <person name="Ebersberger I."/>
        </authorList>
    </citation>
    <scope>NUCLEOTIDE SEQUENCE [LARGE SCALE GENOMIC DNA]</scope>
    <source>
        <strain evidence="2">A1-1</strain>
    </source>
</reference>
<dbReference type="AlphaFoldDB" id="A0A5M8PY04"/>
<organism evidence="2 3">
    <name type="scientific">Lasallia pustulata</name>
    <dbReference type="NCBI Taxonomy" id="136370"/>
    <lineage>
        <taxon>Eukaryota</taxon>
        <taxon>Fungi</taxon>
        <taxon>Dikarya</taxon>
        <taxon>Ascomycota</taxon>
        <taxon>Pezizomycotina</taxon>
        <taxon>Lecanoromycetes</taxon>
        <taxon>OSLEUM clade</taxon>
        <taxon>Umbilicariomycetidae</taxon>
        <taxon>Umbilicariales</taxon>
        <taxon>Umbilicariaceae</taxon>
        <taxon>Lasallia</taxon>
    </lineage>
</organism>
<accession>A0A5M8PY04</accession>
<evidence type="ECO:0000313" key="2">
    <source>
        <dbReference type="EMBL" id="KAA6414659.1"/>
    </source>
</evidence>
<gene>
    <name evidence="2" type="ORF">FRX48_01409</name>
</gene>